<feature type="compositionally biased region" description="Polar residues" evidence="1">
    <location>
        <begin position="340"/>
        <end position="349"/>
    </location>
</feature>
<reference evidence="2" key="1">
    <citation type="submission" date="2019-11" db="UniProtKB">
        <authorList>
            <consortium name="WormBaseParasite"/>
        </authorList>
    </citation>
    <scope>IDENTIFICATION</scope>
</reference>
<feature type="compositionally biased region" description="Basic and acidic residues" evidence="1">
    <location>
        <begin position="355"/>
        <end position="378"/>
    </location>
</feature>
<evidence type="ECO:0000313" key="2">
    <source>
        <dbReference type="WBParaSite" id="MCU_001975-RA"/>
    </source>
</evidence>
<sequence length="535" mass="60567">MSERVSRRSFNLRKTATGVDFQIPINFEETFKDAKPPVIPPLIKSICEEIISRIATRQLSILPGPLSTLFSNADALAGNLRRTAEVDEVIKLLHSSNKGISEKQRMVKRKADLEPYQTSVITRAMFRYIELSSDGLALTIEFPANGYLILGPPPSKNDGKPDVKSYTRSLDSFISKALSKNPIKRDIFCYFMQFLSQLYQLMGDGYRSEPALCGMTRYLLASRFANDLINLHCTECSKEIKDGHRGCKACSYVTANLKPPYRPRVINILLEYVPMSYWKDMLTTPRGGFMGRGGITTKLDDLKFVTALKLASDSGDTGKKKNPIEPLRRNPKTAQKLASHGSTENNGIDLQNVEGPRENSVEKTRKQTETEEVRRSEIEGNADQEVVRKSNIKSMNVGGRERAAASKNGSLASPVFSRKNISMNLTRSNLFITPKSSVTESTDSSSTDRTSTFRHVASIRKKKKDKRRKSRSRNRQHKKSVSPRKSRTKKRASSKKANNRRKRRKSRKLKRSRSRKSFRKSTHRQKKARKRIGRG</sequence>
<feature type="region of interest" description="Disordered" evidence="1">
    <location>
        <begin position="313"/>
        <end position="411"/>
    </location>
</feature>
<feature type="compositionally biased region" description="Low complexity" evidence="1">
    <location>
        <begin position="436"/>
        <end position="450"/>
    </location>
</feature>
<protein>
    <submittedName>
        <fullName evidence="2">Uncharacterized protein</fullName>
    </submittedName>
</protein>
<organism evidence="2">
    <name type="scientific">Mesocestoides corti</name>
    <name type="common">Flatworm</name>
    <dbReference type="NCBI Taxonomy" id="53468"/>
    <lineage>
        <taxon>Eukaryota</taxon>
        <taxon>Metazoa</taxon>
        <taxon>Spiralia</taxon>
        <taxon>Lophotrochozoa</taxon>
        <taxon>Platyhelminthes</taxon>
        <taxon>Cestoda</taxon>
        <taxon>Eucestoda</taxon>
        <taxon>Cyclophyllidea</taxon>
        <taxon>Mesocestoididae</taxon>
        <taxon>Mesocestoides</taxon>
    </lineage>
</organism>
<feature type="compositionally biased region" description="Basic and acidic residues" evidence="1">
    <location>
        <begin position="316"/>
        <end position="328"/>
    </location>
</feature>
<proteinExistence type="predicted"/>
<dbReference type="WBParaSite" id="MCU_001975-RA">
    <property type="protein sequence ID" value="MCU_001975-RA"/>
    <property type="gene ID" value="MCU_001975"/>
</dbReference>
<evidence type="ECO:0000256" key="1">
    <source>
        <dbReference type="SAM" id="MobiDB-lite"/>
    </source>
</evidence>
<dbReference type="AlphaFoldDB" id="A0A5K3EQL8"/>
<accession>A0A5K3EQL8</accession>
<feature type="region of interest" description="Disordered" evidence="1">
    <location>
        <begin position="435"/>
        <end position="535"/>
    </location>
</feature>
<feature type="compositionally biased region" description="Basic residues" evidence="1">
    <location>
        <begin position="457"/>
        <end position="535"/>
    </location>
</feature>
<name>A0A5K3EQL8_MESCO</name>